<evidence type="ECO:0000313" key="2">
    <source>
        <dbReference type="Proteomes" id="UP000078116"/>
    </source>
</evidence>
<evidence type="ECO:0000313" key="1">
    <source>
        <dbReference type="EMBL" id="OAJ53631.1"/>
    </source>
</evidence>
<dbReference type="EMBL" id="LXKA01000358">
    <property type="protein sequence ID" value="OAJ53631.1"/>
    <property type="molecule type" value="Genomic_DNA"/>
</dbReference>
<proteinExistence type="predicted"/>
<sequence length="78" mass="8761">MNILARGARGAFPVRPRHEPRSVLVRIVDNAPKWKYHPLPVGRMHAVGAWFGVKISGLHAVRCIHSPQTRAQYGFAPR</sequence>
<gene>
    <name evidence="1" type="ORF">A6V37_35535</name>
</gene>
<protein>
    <submittedName>
        <fullName evidence="1">Uncharacterized protein</fullName>
    </submittedName>
</protein>
<dbReference type="Proteomes" id="UP000078116">
    <property type="component" value="Unassembled WGS sequence"/>
</dbReference>
<name>A0A1A9MZY6_9BURK</name>
<organism evidence="1 2">
    <name type="scientific">Paraburkholderia ginsengiterrae</name>
    <dbReference type="NCBI Taxonomy" id="1462993"/>
    <lineage>
        <taxon>Bacteria</taxon>
        <taxon>Pseudomonadati</taxon>
        <taxon>Pseudomonadota</taxon>
        <taxon>Betaproteobacteria</taxon>
        <taxon>Burkholderiales</taxon>
        <taxon>Burkholderiaceae</taxon>
        <taxon>Paraburkholderia</taxon>
    </lineage>
</organism>
<dbReference type="AlphaFoldDB" id="A0A1A9MZY6"/>
<accession>A0A1A9MZY6</accession>
<comment type="caution">
    <text evidence="1">The sequence shown here is derived from an EMBL/GenBank/DDBJ whole genome shotgun (WGS) entry which is preliminary data.</text>
</comment>
<reference evidence="1 2" key="1">
    <citation type="submission" date="2016-04" db="EMBL/GenBank/DDBJ databases">
        <title>Reclassification of Paraburkholderia panaciterrae (Farh et al. 2015) Dobritsa &amp; Samadpour 2016 as a later homotypic synonym of Paraburkholderia ginsengiterrae (Farh et al. 2015) Dobritsa &amp; Samadpour 2016.</title>
        <authorList>
            <person name="Dobritsa A.P."/>
            <person name="Kutumbaka K."/>
            <person name="Samadpour M."/>
        </authorList>
    </citation>
    <scope>NUCLEOTIDE SEQUENCE [LARGE SCALE GENOMIC DNA]</scope>
    <source>
        <strain evidence="1 2">DCY85</strain>
    </source>
</reference>